<reference evidence="7 8" key="1">
    <citation type="submission" date="2018-08" db="EMBL/GenBank/DDBJ databases">
        <title>Aphanomyces genome sequencing and annotation.</title>
        <authorList>
            <person name="Minardi D."/>
            <person name="Oidtmann B."/>
            <person name="Van Der Giezen M."/>
            <person name="Studholme D.J."/>
        </authorList>
    </citation>
    <scope>NUCLEOTIDE SEQUENCE [LARGE SCALE GENOMIC DNA]</scope>
    <source>
        <strain evidence="7 8">NJM0002</strain>
    </source>
</reference>
<protein>
    <recommendedName>
        <fullName evidence="6">Protein kinase domain-containing protein</fullName>
    </recommendedName>
</protein>
<evidence type="ECO:0000256" key="2">
    <source>
        <dbReference type="ARBA" id="ARBA00022741"/>
    </source>
</evidence>
<feature type="non-terminal residue" evidence="7">
    <location>
        <position position="1"/>
    </location>
</feature>
<evidence type="ECO:0000256" key="1">
    <source>
        <dbReference type="ARBA" id="ARBA00022490"/>
    </source>
</evidence>
<keyword evidence="8" id="KW-1185">Reference proteome</keyword>
<dbReference type="GO" id="GO:0004672">
    <property type="term" value="F:protein kinase activity"/>
    <property type="evidence" value="ECO:0007669"/>
    <property type="project" value="InterPro"/>
</dbReference>
<dbReference type="Gene3D" id="1.10.510.10">
    <property type="entry name" value="Transferase(Phosphotransferase) domain 1"/>
    <property type="match status" value="1"/>
</dbReference>
<proteinExistence type="predicted"/>
<dbReference type="GO" id="GO:0005525">
    <property type="term" value="F:GTP binding"/>
    <property type="evidence" value="ECO:0007669"/>
    <property type="project" value="UniProtKB-KW"/>
</dbReference>
<keyword evidence="4" id="KW-0342">GTP-binding</keyword>
<dbReference type="InterPro" id="IPR008271">
    <property type="entry name" value="Ser/Thr_kinase_AS"/>
</dbReference>
<dbReference type="PROSITE" id="PS00108">
    <property type="entry name" value="PROTEIN_KINASE_ST"/>
    <property type="match status" value="1"/>
</dbReference>
<evidence type="ECO:0000256" key="5">
    <source>
        <dbReference type="SAM" id="MobiDB-lite"/>
    </source>
</evidence>
<dbReference type="InterPro" id="IPR006073">
    <property type="entry name" value="GTP-bd"/>
</dbReference>
<dbReference type="VEuPathDB" id="FungiDB:H310_09216"/>
<feature type="region of interest" description="Disordered" evidence="5">
    <location>
        <begin position="566"/>
        <end position="586"/>
    </location>
</feature>
<dbReference type="InterPro" id="IPR043358">
    <property type="entry name" value="GNL1-like"/>
</dbReference>
<dbReference type="SMART" id="SM00220">
    <property type="entry name" value="S_TKc"/>
    <property type="match status" value="1"/>
</dbReference>
<feature type="compositionally biased region" description="Acidic residues" evidence="5">
    <location>
        <begin position="803"/>
        <end position="822"/>
    </location>
</feature>
<name>A0A3R6VF73_9STRA</name>
<dbReference type="PANTHER" id="PTHR45709">
    <property type="entry name" value="LARGE SUBUNIT GTPASE 1 HOMOLOG-RELATED"/>
    <property type="match status" value="1"/>
</dbReference>
<evidence type="ECO:0000259" key="6">
    <source>
        <dbReference type="PROSITE" id="PS50011"/>
    </source>
</evidence>
<evidence type="ECO:0000313" key="7">
    <source>
        <dbReference type="EMBL" id="RHY33032.1"/>
    </source>
</evidence>
<evidence type="ECO:0000313" key="8">
    <source>
        <dbReference type="Proteomes" id="UP000285060"/>
    </source>
</evidence>
<dbReference type="FunFam" id="1.10.510.10:FF:002219">
    <property type="entry name" value="Uncharacterized protein"/>
    <property type="match status" value="1"/>
</dbReference>
<dbReference type="SUPFAM" id="SSF56112">
    <property type="entry name" value="Protein kinase-like (PK-like)"/>
    <property type="match status" value="1"/>
</dbReference>
<organism evidence="7 8">
    <name type="scientific">Aphanomyces invadans</name>
    <dbReference type="NCBI Taxonomy" id="157072"/>
    <lineage>
        <taxon>Eukaryota</taxon>
        <taxon>Sar</taxon>
        <taxon>Stramenopiles</taxon>
        <taxon>Oomycota</taxon>
        <taxon>Saprolegniomycetes</taxon>
        <taxon>Saprolegniales</taxon>
        <taxon>Verrucalvaceae</taxon>
        <taxon>Aphanomyces</taxon>
    </lineage>
</organism>
<gene>
    <name evidence="7" type="ORF">DYB32_001954</name>
</gene>
<sequence>LPSRHVWWLVHQSSKQAIAAYEDPRSGAVKELTLPRCIEVWGTTFDDDIGDDDKGAVRDIAVKGQLYKIPFVPKKFVKFARNREISNMSELDAHVNVLRLDDALELQQDSKCTIFLVLELAAGGELFDRIKLDCGTDEATARAYFKQLVSGVAFCHQSGVCHRDLKPENLLLADNEELSTLKIADFGLSAIFSITEHTNGDSTTAIRRLRSVVGSPHYVAPEVLQDASGQGYDGAKADAWSIGVILYAMLAGKLPFGKDLLKCVRYDRFKKWSQATKYNDDDDDLHDDGDSEDPAQEHRDAVVFPDWFFPVQFSYDVKALLAQLLYPDPCLRLSVDEAMKHRWVLDRPRRLMRQTHDVLQDTAVGLQGSAVDAHDTATALQTTSDVGSVLKNPHQDNEDTVRWPHQVQQHHHGHIVRNMHNLHVSLTSPPPPPSSLIRKTTSPLFQKVVSPQSLTNCNSSSHRGHGMGLHRPGYMPSVDETGPLNTPKHQKDRKDQAAECETCKRTNCSCDDDVATTVFKSDPFLSPPLAPLDDPVTSGNLAPPTPFSLSTCAKTEFNLRATKMGRSKKNGTSLGKTLMKTGAKPVKKEIQSSAGKHVAVADGGDATAQLASYLEGSSLDDFLANATLANREFVAEKERIVVLESRGGPTLATTDLSSLPSMNFTEMKVPRRPHWDATTTPAELNLRERESFLNWRRDIAMFGKQRPLSFHSQSSLSSLEAADGAREVTPFEKNLEVWRQLWRVIERSDIVVQIVDARNPLFYRLAWADYFASQNVDFVFFSAKEAQELLDAEYKKSTMTLELSEDEESEDEECSGEDENAEEVTPAITATTAVPTHAVDEERADCKVLTRLDLLEYMERRAKAVVGKVGLRAEDRGRVKFGMVGFPNVGKSSAINALLGASNFAHHAQRVAVGATPGKTKHFQTLALSDTIMLCDCPGLVFPSFVNSKAEMLCCGVLPIAQLRDHVRTSCTVCDGRDGDGNHVAPCELVARRIPRVVFEKTYGIKVPVPNTGKYNDPVNVYTVLEVYARARGFTTTGKSGPDTSRAARVLLRDYVNGKLLYCHPPPSVDVNDLRFNPLELAKDIGGVVDELLARDDEDGKPAKFDLAGADSKRVLSKRSKHGKKGRKGRDKNPYEDLDNAAAAVTAHVSRGKKIDRREKAFTRVTLPHHATYTPTVSL</sequence>
<keyword evidence="2" id="KW-0547">Nucleotide-binding</keyword>
<dbReference type="GO" id="GO:0003924">
    <property type="term" value="F:GTPase activity"/>
    <property type="evidence" value="ECO:0007669"/>
    <property type="project" value="InterPro"/>
</dbReference>
<comment type="caution">
    <text evidence="7">The sequence shown here is derived from an EMBL/GenBank/DDBJ whole genome shotgun (WGS) entry which is preliminary data.</text>
</comment>
<keyword evidence="3" id="KW-0378">Hydrolase</keyword>
<dbReference type="EMBL" id="QUSY01000098">
    <property type="protein sequence ID" value="RHY33032.1"/>
    <property type="molecule type" value="Genomic_DNA"/>
</dbReference>
<dbReference type="PANTHER" id="PTHR45709:SF2">
    <property type="entry name" value="LARGE SUBUNIT GTPASE 1 HOMOLOG"/>
    <property type="match status" value="1"/>
</dbReference>
<dbReference type="Pfam" id="PF00069">
    <property type="entry name" value="Pkinase"/>
    <property type="match status" value="1"/>
</dbReference>
<dbReference type="GO" id="GO:0005829">
    <property type="term" value="C:cytosol"/>
    <property type="evidence" value="ECO:0007669"/>
    <property type="project" value="TreeGrafter"/>
</dbReference>
<dbReference type="SUPFAM" id="SSF52540">
    <property type="entry name" value="P-loop containing nucleoside triphosphate hydrolases"/>
    <property type="match status" value="1"/>
</dbReference>
<dbReference type="Proteomes" id="UP000285060">
    <property type="component" value="Unassembled WGS sequence"/>
</dbReference>
<evidence type="ECO:0000256" key="3">
    <source>
        <dbReference type="ARBA" id="ARBA00022801"/>
    </source>
</evidence>
<feature type="region of interest" description="Disordered" evidence="5">
    <location>
        <begin position="800"/>
        <end position="823"/>
    </location>
</feature>
<keyword evidence="1" id="KW-0963">Cytoplasm</keyword>
<dbReference type="InterPro" id="IPR027417">
    <property type="entry name" value="P-loop_NTPase"/>
</dbReference>
<feature type="compositionally biased region" description="Basic residues" evidence="5">
    <location>
        <begin position="1115"/>
        <end position="1130"/>
    </location>
</feature>
<evidence type="ECO:0000256" key="4">
    <source>
        <dbReference type="ARBA" id="ARBA00023134"/>
    </source>
</evidence>
<dbReference type="VEuPathDB" id="FungiDB:H310_09217"/>
<dbReference type="AlphaFoldDB" id="A0A3R6VF73"/>
<feature type="domain" description="Protein kinase" evidence="6">
    <location>
        <begin position="43"/>
        <end position="344"/>
    </location>
</feature>
<dbReference type="GO" id="GO:0005524">
    <property type="term" value="F:ATP binding"/>
    <property type="evidence" value="ECO:0007669"/>
    <property type="project" value="InterPro"/>
</dbReference>
<dbReference type="PROSITE" id="PS50011">
    <property type="entry name" value="PROTEIN_KINASE_DOM"/>
    <property type="match status" value="1"/>
</dbReference>
<feature type="region of interest" description="Disordered" evidence="5">
    <location>
        <begin position="1115"/>
        <end position="1138"/>
    </location>
</feature>
<dbReference type="InterPro" id="IPR011009">
    <property type="entry name" value="Kinase-like_dom_sf"/>
</dbReference>
<dbReference type="Pfam" id="PF01926">
    <property type="entry name" value="MMR_HSR1"/>
    <property type="match status" value="1"/>
</dbReference>
<accession>A0A3R6VF73</accession>
<dbReference type="InterPro" id="IPR000719">
    <property type="entry name" value="Prot_kinase_dom"/>
</dbReference>
<dbReference type="Gene3D" id="3.40.50.300">
    <property type="entry name" value="P-loop containing nucleotide triphosphate hydrolases"/>
    <property type="match status" value="1"/>
</dbReference>